<evidence type="ECO:0008006" key="2">
    <source>
        <dbReference type="Google" id="ProtNLM"/>
    </source>
</evidence>
<accession>A0A075M8S5</accession>
<keyword evidence="1" id="KW-0614">Plasmid</keyword>
<dbReference type="EMBL" id="KJ616405">
    <property type="protein sequence ID" value="AIF77125.1"/>
    <property type="molecule type" value="Genomic_DNA"/>
</dbReference>
<protein>
    <recommendedName>
        <fullName evidence="2">Transposase</fullName>
    </recommendedName>
</protein>
<organism evidence="1">
    <name type="scientific">Acinetobacter pittii</name>
    <name type="common">Acinetobacter genomosp. 3</name>
    <dbReference type="NCBI Taxonomy" id="48296"/>
    <lineage>
        <taxon>Bacteria</taxon>
        <taxon>Pseudomonadati</taxon>
        <taxon>Pseudomonadota</taxon>
        <taxon>Gammaproteobacteria</taxon>
        <taxon>Moraxellales</taxon>
        <taxon>Moraxellaceae</taxon>
        <taxon>Acinetobacter</taxon>
        <taxon>Acinetobacter calcoaceticus/baumannii complex</taxon>
    </lineage>
</organism>
<dbReference type="AlphaFoldDB" id="A0A075M8S5"/>
<proteinExistence type="predicted"/>
<name>A0A075M8S5_ACIPI</name>
<geneLocation type="plasmid" evidence="1">
    <name>pMS32-1</name>
</geneLocation>
<reference evidence="1" key="1">
    <citation type="submission" date="2014-03" db="EMBL/GenBank/DDBJ databases">
        <authorList>
            <person name="Huang T.-W."/>
            <person name="Lai J.-F."/>
            <person name="Liao T.-L."/>
            <person name="Lin A.-C."/>
            <person name="Chen Y.-T."/>
            <person name="Tsai S.-F."/>
            <person name="Lauderdale T.-L."/>
        </authorList>
    </citation>
    <scope>NUCLEOTIDE SEQUENCE</scope>
    <source>
        <strain evidence="1">MS32</strain>
        <plasmid evidence="1">pMS32-1</plasmid>
    </source>
</reference>
<evidence type="ECO:0000313" key="1">
    <source>
        <dbReference type="EMBL" id="AIF77125.1"/>
    </source>
</evidence>
<sequence>MEAILWKLCTDATWRDIPEEFCLGKQHITALIVGRVRACGVKFF</sequence>